<evidence type="ECO:0000256" key="2">
    <source>
        <dbReference type="ARBA" id="ARBA00007668"/>
    </source>
</evidence>
<keyword evidence="6" id="KW-0812">Transmembrane</keyword>
<keyword evidence="4 13" id="KW-0813">Transport</keyword>
<accession>A0A5E4QMU8</accession>
<gene>
    <name evidence="15" type="ORF">LSINAPIS_LOCUS9690</name>
</gene>
<comment type="subcellular location">
    <subcellularLocation>
        <location evidence="1 13">Mitochondrion inner membrane</location>
        <topology evidence="1 13">Single-pass membrane protein</topology>
    </subcellularLocation>
</comment>
<keyword evidence="7 13" id="KW-0999">Mitochondrion inner membrane</keyword>
<evidence type="ECO:0000256" key="7">
    <source>
        <dbReference type="ARBA" id="ARBA00022792"/>
    </source>
</evidence>
<dbReference type="PANTHER" id="PTHR12119">
    <property type="entry name" value="UBIQUINOL-CYTOCHROME C REDUCTASE COMPLEX UBIQUINONE-BINDING PROTEIN QP-C"/>
    <property type="match status" value="1"/>
</dbReference>
<keyword evidence="8 13" id="KW-0249">Electron transport</keyword>
<comment type="subunit">
    <text evidence="12 13">Component of the ubiquinol-cytochrome c oxidoreductase (cytochrome b-c1 complex, complex III, CIII), a multisubunit enzyme composed of 11 subunits. The complex is composed of 3 respiratory subunits cytochrome b, cytochrome c1 and Rieske protein UQCRFS1, 2 core protein subunits UQCRC1/QCR1 and UQCRC2/QCR2, and 6 low-molecular weight protein subunits UQCRH/QCR6, UQCRB/QCR7, UQCRQ/QCR8, UQCR10/QCR9, UQCR11/QCR10 and subunit 9, the cleavage product of Rieske protein UQCRFS1. The complex exists as an obligatory dimer and forms supercomplexes (SCs) in the inner mitochondrial membrane with NADH-ubiquinone oxidoreductase (complex I, CI) and cytochrome c oxidase (complex IV, CIV), resulting in different assemblies (supercomplex SCI(1)III(2)IV(1) and megacomplex MCI(2)III(2)IV(2)). Interacts with UQCC6.</text>
</comment>
<feature type="compositionally biased region" description="Basic and acidic residues" evidence="14">
    <location>
        <begin position="73"/>
        <end position="86"/>
    </location>
</feature>
<comment type="similarity">
    <text evidence="2 13">Belongs to the UQCRQ/QCR8 family.</text>
</comment>
<evidence type="ECO:0000256" key="1">
    <source>
        <dbReference type="ARBA" id="ARBA00004434"/>
    </source>
</evidence>
<organism evidence="15 16">
    <name type="scientific">Leptidea sinapis</name>
    <dbReference type="NCBI Taxonomy" id="189913"/>
    <lineage>
        <taxon>Eukaryota</taxon>
        <taxon>Metazoa</taxon>
        <taxon>Ecdysozoa</taxon>
        <taxon>Arthropoda</taxon>
        <taxon>Hexapoda</taxon>
        <taxon>Insecta</taxon>
        <taxon>Pterygota</taxon>
        <taxon>Neoptera</taxon>
        <taxon>Endopterygota</taxon>
        <taxon>Lepidoptera</taxon>
        <taxon>Glossata</taxon>
        <taxon>Ditrysia</taxon>
        <taxon>Papilionoidea</taxon>
        <taxon>Pieridae</taxon>
        <taxon>Dismorphiinae</taxon>
        <taxon>Leptidea</taxon>
    </lineage>
</organism>
<dbReference type="GO" id="GO:0006122">
    <property type="term" value="P:mitochondrial electron transport, ubiquinol to cytochrome c"/>
    <property type="evidence" value="ECO:0007669"/>
    <property type="project" value="UniProtKB-UniRule"/>
</dbReference>
<proteinExistence type="inferred from homology"/>
<feature type="region of interest" description="Disordered" evidence="14">
    <location>
        <begin position="66"/>
        <end position="86"/>
    </location>
</feature>
<evidence type="ECO:0000256" key="5">
    <source>
        <dbReference type="ARBA" id="ARBA00022660"/>
    </source>
</evidence>
<evidence type="ECO:0000256" key="14">
    <source>
        <dbReference type="SAM" id="MobiDB-lite"/>
    </source>
</evidence>
<reference evidence="15 16" key="1">
    <citation type="submission" date="2017-07" db="EMBL/GenBank/DDBJ databases">
        <authorList>
            <person name="Talla V."/>
            <person name="Backstrom N."/>
        </authorList>
    </citation>
    <scope>NUCLEOTIDE SEQUENCE [LARGE SCALE GENOMIC DNA]</scope>
</reference>
<protein>
    <recommendedName>
        <fullName evidence="3 13">Cytochrome b-c1 complex subunit 8</fullName>
    </recommendedName>
    <alternativeName>
        <fullName evidence="13">Complex III subunit 8</fullName>
    </alternativeName>
</protein>
<dbReference type="Gene3D" id="1.20.5.210">
    <property type="entry name" value="Cytochrome b-c1 complex subunit 8"/>
    <property type="match status" value="1"/>
</dbReference>
<evidence type="ECO:0000256" key="13">
    <source>
        <dbReference type="RuleBase" id="RU368118"/>
    </source>
</evidence>
<evidence type="ECO:0000256" key="6">
    <source>
        <dbReference type="ARBA" id="ARBA00022692"/>
    </source>
</evidence>
<dbReference type="Pfam" id="PF02939">
    <property type="entry name" value="UcrQ"/>
    <property type="match status" value="1"/>
</dbReference>
<evidence type="ECO:0000313" key="16">
    <source>
        <dbReference type="Proteomes" id="UP000324832"/>
    </source>
</evidence>
<evidence type="ECO:0000256" key="9">
    <source>
        <dbReference type="ARBA" id="ARBA00022989"/>
    </source>
</evidence>
<dbReference type="SUPFAM" id="SSF81508">
    <property type="entry name" value="Ubiquinone-binding protein QP-C of cytochrome bc1 complex (Ubiquinol-cytochrome c reductase)"/>
    <property type="match status" value="1"/>
</dbReference>
<keyword evidence="5 13" id="KW-0679">Respiratory chain</keyword>
<evidence type="ECO:0000313" key="15">
    <source>
        <dbReference type="EMBL" id="VVC98649.1"/>
    </source>
</evidence>
<evidence type="ECO:0000256" key="11">
    <source>
        <dbReference type="ARBA" id="ARBA00023136"/>
    </source>
</evidence>
<evidence type="ECO:0000256" key="12">
    <source>
        <dbReference type="ARBA" id="ARBA00047105"/>
    </source>
</evidence>
<dbReference type="InterPro" id="IPR004205">
    <property type="entry name" value="Cyt_bc1_su8"/>
</dbReference>
<dbReference type="GO" id="GO:0045275">
    <property type="term" value="C:respiratory chain complex III"/>
    <property type="evidence" value="ECO:0007669"/>
    <property type="project" value="UniProtKB-UniRule"/>
</dbReference>
<keyword evidence="16" id="KW-1185">Reference proteome</keyword>
<evidence type="ECO:0000256" key="10">
    <source>
        <dbReference type="ARBA" id="ARBA00023128"/>
    </source>
</evidence>
<name>A0A5E4QMU8_9NEOP</name>
<evidence type="ECO:0000256" key="8">
    <source>
        <dbReference type="ARBA" id="ARBA00022982"/>
    </source>
</evidence>
<evidence type="ECO:0000256" key="4">
    <source>
        <dbReference type="ARBA" id="ARBA00022448"/>
    </source>
</evidence>
<keyword evidence="11" id="KW-0472">Membrane</keyword>
<comment type="function">
    <text evidence="13">Component of the ubiquinol-cytochrome c oxidoreductase, a multisubunit transmembrane complex that is part of the mitochondrial electron transport chain which drives oxidative phosphorylation. The complex plays an important role in the uptake of multiple carbon sources present in different host niches.</text>
</comment>
<dbReference type="AlphaFoldDB" id="A0A5E4QMU8"/>
<evidence type="ECO:0000256" key="3">
    <source>
        <dbReference type="ARBA" id="ARBA00016324"/>
    </source>
</evidence>
<sequence length="86" mass="10003">MGKHFGELYTIRGIIYYTISPHEQKPFAGCIKGIPNIIFVRTLPRMWTWLPTLITTILVYKGVEAAHKQSKRKNPDDYINEVKPEE</sequence>
<dbReference type="Proteomes" id="UP000324832">
    <property type="component" value="Unassembled WGS sequence"/>
</dbReference>
<dbReference type="PANTHER" id="PTHR12119:SF2">
    <property type="entry name" value="CYTOCHROME B-C1 COMPLEX SUBUNIT 8"/>
    <property type="match status" value="1"/>
</dbReference>
<keyword evidence="10 13" id="KW-0496">Mitochondrion</keyword>
<dbReference type="GO" id="GO:0005743">
    <property type="term" value="C:mitochondrial inner membrane"/>
    <property type="evidence" value="ECO:0007669"/>
    <property type="project" value="UniProtKB-SubCell"/>
</dbReference>
<dbReference type="EMBL" id="FZQP02003701">
    <property type="protein sequence ID" value="VVC98649.1"/>
    <property type="molecule type" value="Genomic_DNA"/>
</dbReference>
<dbReference type="InterPro" id="IPR036642">
    <property type="entry name" value="Cyt_bc1_su8_sf"/>
</dbReference>
<keyword evidence="9" id="KW-1133">Transmembrane helix</keyword>
<dbReference type="OrthoDB" id="6683853at2759"/>